<feature type="domain" description="PNPLA" evidence="5">
    <location>
        <begin position="93"/>
        <end position="263"/>
    </location>
</feature>
<evidence type="ECO:0000256" key="3">
    <source>
        <dbReference type="SAM" id="MobiDB-lite"/>
    </source>
</evidence>
<dbReference type="Proteomes" id="UP000041254">
    <property type="component" value="Unassembled WGS sequence"/>
</dbReference>
<dbReference type="OrthoDB" id="197155at2759"/>
<dbReference type="EMBL" id="CDMY01000251">
    <property type="protein sequence ID" value="CEL96975.1"/>
    <property type="molecule type" value="Genomic_DNA"/>
</dbReference>
<dbReference type="InterPro" id="IPR033562">
    <property type="entry name" value="PLPL"/>
</dbReference>
<gene>
    <name evidence="6" type="ORF">Vbra_12124</name>
</gene>
<dbReference type="GO" id="GO:0016020">
    <property type="term" value="C:membrane"/>
    <property type="evidence" value="ECO:0007669"/>
    <property type="project" value="TreeGrafter"/>
</dbReference>
<keyword evidence="2" id="KW-0378">Hydrolase</keyword>
<accession>A0A0G4EK88</accession>
<dbReference type="PhylomeDB" id="A0A0G4EK88"/>
<dbReference type="PANTHER" id="PTHR12406:SF45">
    <property type="entry name" value="PATATIN"/>
    <property type="match status" value="1"/>
</dbReference>
<dbReference type="STRING" id="1169540.A0A0G4EK88"/>
<dbReference type="InterPro" id="IPR002641">
    <property type="entry name" value="PNPLA_dom"/>
</dbReference>
<dbReference type="InterPro" id="IPR016035">
    <property type="entry name" value="Acyl_Trfase/lysoPLipase"/>
</dbReference>
<dbReference type="InParanoid" id="A0A0G4EK88"/>
<dbReference type="GO" id="GO:0005811">
    <property type="term" value="C:lipid droplet"/>
    <property type="evidence" value="ECO:0007669"/>
    <property type="project" value="TreeGrafter"/>
</dbReference>
<sequence length="373" mass="41729">MILLLISTALFLVMKAFCTVWRLVVSGPVVGCDLVLKTAFVERSLPATTNFLRRSRQHHQHQHQHHQHQQAHARHRPLHGAPVPERERERVVVVFPFGGVFWFWQAGYADYLRTHYDLSDCRFVGASAGAISAVLTASEVPLERAVARALEIADDTDLWSRPLGVFFIWGPLIRQWLHEILPPDCDELCRGRVRMRATGLPSLEARMLPREEGNVSKADLIDAAMASVHIPFFLDGRLCCQVGDDFYVDGGLHVRPLYEGESPLIYVSPPSEQKLWNQLGMLNKAGVWRLFEKGYEHAQSQDRDGHLSILHKHSPPTTDSSPPPPQQHTIRQRVVGVEPMMNVTRAAGAKGMLASGGGLSLAREYGGERERGG</sequence>
<feature type="region of interest" description="Disordered" evidence="3">
    <location>
        <begin position="302"/>
        <end position="337"/>
    </location>
</feature>
<dbReference type="GO" id="GO:0055088">
    <property type="term" value="P:lipid homeostasis"/>
    <property type="evidence" value="ECO:0007669"/>
    <property type="project" value="TreeGrafter"/>
</dbReference>
<dbReference type="PROSITE" id="PS51635">
    <property type="entry name" value="PNPLA"/>
    <property type="match status" value="1"/>
</dbReference>
<keyword evidence="1 2" id="KW-0443">Lipid metabolism</keyword>
<comment type="caution">
    <text evidence="2">Lacks conserved residue(s) required for the propagation of feature annotation.</text>
</comment>
<protein>
    <recommendedName>
        <fullName evidence="5">PNPLA domain-containing protein</fullName>
    </recommendedName>
</protein>
<evidence type="ECO:0000256" key="4">
    <source>
        <dbReference type="SAM" id="SignalP"/>
    </source>
</evidence>
<feature type="active site" description="Proton acceptor" evidence="2">
    <location>
        <position position="249"/>
    </location>
</feature>
<feature type="short sequence motif" description="DGA/G" evidence="2">
    <location>
        <begin position="249"/>
        <end position="251"/>
    </location>
</feature>
<dbReference type="PANTHER" id="PTHR12406">
    <property type="entry name" value="CALCIUM-INDEPENDENT PHOSPHOLIPASE A2 IPLA2 -RELATED"/>
    <property type="match status" value="1"/>
</dbReference>
<organism evidence="6 7">
    <name type="scientific">Vitrella brassicaformis (strain CCMP3155)</name>
    <dbReference type="NCBI Taxonomy" id="1169540"/>
    <lineage>
        <taxon>Eukaryota</taxon>
        <taxon>Sar</taxon>
        <taxon>Alveolata</taxon>
        <taxon>Colpodellida</taxon>
        <taxon>Vitrellaceae</taxon>
        <taxon>Vitrella</taxon>
    </lineage>
</organism>
<reference evidence="6 7" key="1">
    <citation type="submission" date="2014-11" db="EMBL/GenBank/DDBJ databases">
        <authorList>
            <person name="Zhu J."/>
            <person name="Qi W."/>
            <person name="Song R."/>
        </authorList>
    </citation>
    <scope>NUCLEOTIDE SEQUENCE [LARGE SCALE GENOMIC DNA]</scope>
</reference>
<feature type="active site" description="Nucleophile" evidence="2">
    <location>
        <position position="127"/>
    </location>
</feature>
<dbReference type="GO" id="GO:0005737">
    <property type="term" value="C:cytoplasm"/>
    <property type="evidence" value="ECO:0007669"/>
    <property type="project" value="TreeGrafter"/>
</dbReference>
<keyword evidence="7" id="KW-1185">Reference proteome</keyword>
<dbReference type="SUPFAM" id="SSF52151">
    <property type="entry name" value="FabD/lysophospholipase-like"/>
    <property type="match status" value="1"/>
</dbReference>
<evidence type="ECO:0000256" key="1">
    <source>
        <dbReference type="ARBA" id="ARBA00023098"/>
    </source>
</evidence>
<dbReference type="GO" id="GO:0004806">
    <property type="term" value="F:triacylglycerol lipase activity"/>
    <property type="evidence" value="ECO:0007669"/>
    <property type="project" value="TreeGrafter"/>
</dbReference>
<evidence type="ECO:0000313" key="6">
    <source>
        <dbReference type="EMBL" id="CEL96975.1"/>
    </source>
</evidence>
<feature type="region of interest" description="Disordered" evidence="3">
    <location>
        <begin position="352"/>
        <end position="373"/>
    </location>
</feature>
<feature type="short sequence motif" description="GXSXG" evidence="2">
    <location>
        <begin position="125"/>
        <end position="129"/>
    </location>
</feature>
<feature type="signal peptide" evidence="4">
    <location>
        <begin position="1"/>
        <end position="18"/>
    </location>
</feature>
<keyword evidence="2" id="KW-0442">Lipid degradation</keyword>
<feature type="chain" id="PRO_5005187762" description="PNPLA domain-containing protein" evidence="4">
    <location>
        <begin position="19"/>
        <end position="373"/>
    </location>
</feature>
<evidence type="ECO:0000256" key="2">
    <source>
        <dbReference type="PROSITE-ProRule" id="PRU01161"/>
    </source>
</evidence>
<proteinExistence type="predicted"/>
<feature type="region of interest" description="Disordered" evidence="3">
    <location>
        <begin position="54"/>
        <end position="77"/>
    </location>
</feature>
<dbReference type="Pfam" id="PF01734">
    <property type="entry name" value="Patatin"/>
    <property type="match status" value="1"/>
</dbReference>
<evidence type="ECO:0000313" key="7">
    <source>
        <dbReference type="Proteomes" id="UP000041254"/>
    </source>
</evidence>
<keyword evidence="4" id="KW-0732">Signal</keyword>
<dbReference type="GO" id="GO:0019433">
    <property type="term" value="P:triglyceride catabolic process"/>
    <property type="evidence" value="ECO:0007669"/>
    <property type="project" value="TreeGrafter"/>
</dbReference>
<dbReference type="VEuPathDB" id="CryptoDB:Vbra_12124"/>
<name>A0A0G4EK88_VITBC</name>
<dbReference type="AlphaFoldDB" id="A0A0G4EK88"/>
<evidence type="ECO:0000259" key="5">
    <source>
        <dbReference type="PROSITE" id="PS51635"/>
    </source>
</evidence>